<proteinExistence type="predicted"/>
<dbReference type="RefSeq" id="WP_125030634.1">
    <property type="nucleotide sequence ID" value="NZ_JAPXVP010000001.1"/>
</dbReference>
<protein>
    <submittedName>
        <fullName evidence="1">LPS export ABC transporter periplasmic protein LptC</fullName>
    </submittedName>
</protein>
<dbReference type="OrthoDB" id="9812080at2"/>
<dbReference type="PROSITE" id="PS51257">
    <property type="entry name" value="PROKAR_LIPOPROTEIN"/>
    <property type="match status" value="1"/>
</dbReference>
<sequence>MKKKIQIELIYKSIVALLGATMLLSCENSIKEVESITAEETRPEIYGENVEFTFTDSTRIQYKAYAIEFLEIKTEEEVYKEFPKGGNVISYNEDGSQAWNIKSNYAKFMDDEQLWELRNDVVAVSDDGKTINSELMYWDQKKQTIYSDQYVRITEEDGQMIEGDSFTADDKLNQILLSRVSGEVFLEDKNLKK</sequence>
<dbReference type="InterPro" id="IPR010664">
    <property type="entry name" value="LipoPS_assembly_LptC-rel"/>
</dbReference>
<dbReference type="Pfam" id="PF06835">
    <property type="entry name" value="LptC"/>
    <property type="match status" value="1"/>
</dbReference>
<reference evidence="1 2" key="1">
    <citation type="submission" date="2018-07" db="EMBL/GenBank/DDBJ databases">
        <title>Draft genome sequence of Ancylomarina sp. M1P.</title>
        <authorList>
            <person name="Yadav S."/>
            <person name="Villanueva L."/>
            <person name="Damste J.S.S."/>
        </authorList>
    </citation>
    <scope>NUCLEOTIDE SEQUENCE [LARGE SCALE GENOMIC DNA]</scope>
    <source>
        <strain evidence="1 2">M1P</strain>
    </source>
</reference>
<gene>
    <name evidence="1" type="primary">lptC</name>
    <name evidence="1" type="ORF">DWB61_09360</name>
</gene>
<dbReference type="AlphaFoldDB" id="A0A425Y1A7"/>
<dbReference type="InterPro" id="IPR026265">
    <property type="entry name" value="LptC"/>
</dbReference>
<evidence type="ECO:0000313" key="2">
    <source>
        <dbReference type="Proteomes" id="UP000285794"/>
    </source>
</evidence>
<accession>A0A425Y1A7</accession>
<dbReference type="EMBL" id="QQWG01000008">
    <property type="protein sequence ID" value="RRG21480.1"/>
    <property type="molecule type" value="Genomic_DNA"/>
</dbReference>
<dbReference type="Proteomes" id="UP000285794">
    <property type="component" value="Unassembled WGS sequence"/>
</dbReference>
<evidence type="ECO:0000313" key="1">
    <source>
        <dbReference type="EMBL" id="RRG21480.1"/>
    </source>
</evidence>
<dbReference type="GO" id="GO:0015221">
    <property type="term" value="F:lipopolysaccharide transmembrane transporter activity"/>
    <property type="evidence" value="ECO:0007669"/>
    <property type="project" value="InterPro"/>
</dbReference>
<dbReference type="Gene3D" id="2.60.450.10">
    <property type="entry name" value="Lipopolysaccharide (LPS) transport protein A like domain"/>
    <property type="match status" value="1"/>
</dbReference>
<dbReference type="GO" id="GO:0005886">
    <property type="term" value="C:plasma membrane"/>
    <property type="evidence" value="ECO:0007669"/>
    <property type="project" value="InterPro"/>
</dbReference>
<comment type="caution">
    <text evidence="1">The sequence shown here is derived from an EMBL/GenBank/DDBJ whole genome shotgun (WGS) entry which is preliminary data.</text>
</comment>
<name>A0A425Y1A7_9BACT</name>
<dbReference type="NCBIfam" id="TIGR04409">
    <property type="entry name" value="LptC_YrbK"/>
    <property type="match status" value="1"/>
</dbReference>
<organism evidence="1 2">
    <name type="scientific">Ancylomarina euxinus</name>
    <dbReference type="NCBI Taxonomy" id="2283627"/>
    <lineage>
        <taxon>Bacteria</taxon>
        <taxon>Pseudomonadati</taxon>
        <taxon>Bacteroidota</taxon>
        <taxon>Bacteroidia</taxon>
        <taxon>Marinilabiliales</taxon>
        <taxon>Marinifilaceae</taxon>
        <taxon>Ancylomarina</taxon>
    </lineage>
</organism>
<keyword evidence="2" id="KW-1185">Reference proteome</keyword>